<evidence type="ECO:0000259" key="2">
    <source>
        <dbReference type="Pfam" id="PF24494"/>
    </source>
</evidence>
<keyword evidence="4" id="KW-1185">Reference proteome</keyword>
<feature type="compositionally biased region" description="Low complexity" evidence="1">
    <location>
        <begin position="577"/>
        <end position="586"/>
    </location>
</feature>
<proteinExistence type="predicted"/>
<organism evidence="3 4">
    <name type="scientific">Marasmius crinis-equi</name>
    <dbReference type="NCBI Taxonomy" id="585013"/>
    <lineage>
        <taxon>Eukaryota</taxon>
        <taxon>Fungi</taxon>
        <taxon>Dikarya</taxon>
        <taxon>Basidiomycota</taxon>
        <taxon>Agaricomycotina</taxon>
        <taxon>Agaricomycetes</taxon>
        <taxon>Agaricomycetidae</taxon>
        <taxon>Agaricales</taxon>
        <taxon>Marasmiineae</taxon>
        <taxon>Marasmiaceae</taxon>
        <taxon>Marasmius</taxon>
    </lineage>
</organism>
<feature type="region of interest" description="Disordered" evidence="1">
    <location>
        <begin position="496"/>
        <end position="586"/>
    </location>
</feature>
<dbReference type="InterPro" id="IPR056009">
    <property type="entry name" value="DUF7587"/>
</dbReference>
<feature type="compositionally biased region" description="Low complexity" evidence="1">
    <location>
        <begin position="441"/>
        <end position="475"/>
    </location>
</feature>
<feature type="non-terminal residue" evidence="3">
    <location>
        <position position="662"/>
    </location>
</feature>
<feature type="compositionally biased region" description="Polar residues" evidence="1">
    <location>
        <begin position="377"/>
        <end position="391"/>
    </location>
</feature>
<sequence length="662" mass="72613">MASTSRITDDSIRRFLPQHGFGPDVNFDTITRYHPFLFRVYTPRTLSPLADDSLFFVGGQFNAKFAPRTPVMTGMHVEPGVSLLDTTTYEDCTRHLDWETRAQSPFISTSFSFGWSLWDAVRRYNTGVKHDVEIAIIDARALVGQAATAIQLLKKKPATQQHKLHWRWYRFAQESQSVLVHGFIPRSAVVASIPLLSIVHHLPSYFLKPNVLNPRDFEGLSSLAWDFADTKRCTYRKFCLDLQARFSRLPFQSRVRDLAVGSARLSIALLNPWFQEMVLDEEDPTHFDLAITRTRELAGLIAHWPEQTGSRDYAEMYGVIKGLITLVAEEARSANSRSSRVRARTASEVERLKTTVVGLEEVIRGQAIVIAHNTAELSSRPGSAEQTTARSTPKPRSEGADQSRATLVAGTHTPDLQDDGHSPSTSISPRDRMTTLKLLIPQSRPQSPSASSSSGSSPTSPLTPSSSPSLHSPTPIRYHSAKAEFLPHFDDFTLTSESSSRRSSRSLAISAPPSPTLDEPFSTSPPLVPMRPFSAPPASSSEHVSLPGIYPPSPKDEVDQRPVTPSPLRISIPLSRTSAASASATTDSAPVTSASRYFTAVSEEKFSPFSPFFIVGMDYFTDTDTEEDLNDGSPSYSTSSSGSSSGSSFSSGASIFLHDAVS</sequence>
<comment type="caution">
    <text evidence="3">The sequence shown here is derived from an EMBL/GenBank/DDBJ whole genome shotgun (WGS) entry which is preliminary data.</text>
</comment>
<dbReference type="Proteomes" id="UP001465976">
    <property type="component" value="Unassembled WGS sequence"/>
</dbReference>
<reference evidence="3 4" key="1">
    <citation type="submission" date="2024-02" db="EMBL/GenBank/DDBJ databases">
        <title>A draft genome for the cacao thread blight pathogen Marasmius crinis-equi.</title>
        <authorList>
            <person name="Cohen S.P."/>
            <person name="Baruah I.K."/>
            <person name="Amoako-Attah I."/>
            <person name="Bukari Y."/>
            <person name="Meinhardt L.W."/>
            <person name="Bailey B.A."/>
        </authorList>
    </citation>
    <scope>NUCLEOTIDE SEQUENCE [LARGE SCALE GENOMIC DNA]</scope>
    <source>
        <strain evidence="3 4">GH-76</strain>
    </source>
</reference>
<dbReference type="Pfam" id="PF24494">
    <property type="entry name" value="DUF7587"/>
    <property type="match status" value="1"/>
</dbReference>
<evidence type="ECO:0000313" key="4">
    <source>
        <dbReference type="Proteomes" id="UP001465976"/>
    </source>
</evidence>
<feature type="region of interest" description="Disordered" evidence="1">
    <location>
        <begin position="623"/>
        <end position="662"/>
    </location>
</feature>
<feature type="region of interest" description="Disordered" evidence="1">
    <location>
        <begin position="377"/>
        <end position="475"/>
    </location>
</feature>
<feature type="domain" description="DUF7587" evidence="2">
    <location>
        <begin position="34"/>
        <end position="196"/>
    </location>
</feature>
<gene>
    <name evidence="3" type="ORF">V5O48_015370</name>
</gene>
<feature type="compositionally biased region" description="Low complexity" evidence="1">
    <location>
        <begin position="632"/>
        <end position="654"/>
    </location>
</feature>
<dbReference type="EMBL" id="JBAHYK010001829">
    <property type="protein sequence ID" value="KAL0566640.1"/>
    <property type="molecule type" value="Genomic_DNA"/>
</dbReference>
<evidence type="ECO:0000313" key="3">
    <source>
        <dbReference type="EMBL" id="KAL0566640.1"/>
    </source>
</evidence>
<accession>A0ABR3EUQ4</accession>
<protein>
    <recommendedName>
        <fullName evidence="2">DUF7587 domain-containing protein</fullName>
    </recommendedName>
</protein>
<name>A0ABR3EUQ4_9AGAR</name>
<evidence type="ECO:0000256" key="1">
    <source>
        <dbReference type="SAM" id="MobiDB-lite"/>
    </source>
</evidence>